<accession>A0ABP9S6U0</accession>
<gene>
    <name evidence="1" type="ORF">GCM10025772_20500</name>
</gene>
<dbReference type="Pfam" id="PF05728">
    <property type="entry name" value="UPF0227"/>
    <property type="match status" value="1"/>
</dbReference>
<proteinExistence type="predicted"/>
<dbReference type="RefSeq" id="WP_345316969.1">
    <property type="nucleotide sequence ID" value="NZ_BAABLF010000013.1"/>
</dbReference>
<evidence type="ECO:0000313" key="1">
    <source>
        <dbReference type="EMBL" id="GAA5192117.1"/>
    </source>
</evidence>
<dbReference type="SUPFAM" id="SSF53474">
    <property type="entry name" value="alpha/beta-Hydrolases"/>
    <property type="match status" value="1"/>
</dbReference>
<dbReference type="PANTHER" id="PTHR35602:SF3">
    <property type="entry name" value="ESTERASE YQIA"/>
    <property type="match status" value="1"/>
</dbReference>
<keyword evidence="2" id="KW-1185">Reference proteome</keyword>
<reference evidence="2" key="1">
    <citation type="journal article" date="2019" name="Int. J. Syst. Evol. Microbiol.">
        <title>The Global Catalogue of Microorganisms (GCM) 10K type strain sequencing project: providing services to taxonomists for standard genome sequencing and annotation.</title>
        <authorList>
            <consortium name="The Broad Institute Genomics Platform"/>
            <consortium name="The Broad Institute Genome Sequencing Center for Infectious Disease"/>
            <person name="Wu L."/>
            <person name="Ma J."/>
        </authorList>
    </citation>
    <scope>NUCLEOTIDE SEQUENCE [LARGE SCALE GENOMIC DNA]</scope>
    <source>
        <strain evidence="2">JCM 18720</strain>
    </source>
</reference>
<dbReference type="Proteomes" id="UP001501600">
    <property type="component" value="Unassembled WGS sequence"/>
</dbReference>
<evidence type="ECO:0000313" key="2">
    <source>
        <dbReference type="Proteomes" id="UP001501600"/>
    </source>
</evidence>
<name>A0ABP9S6U0_9GAMM</name>
<dbReference type="Gene3D" id="3.40.50.1820">
    <property type="entry name" value="alpha/beta hydrolase"/>
    <property type="match status" value="1"/>
</dbReference>
<organism evidence="1 2">
    <name type="scientific">Ferrimonas gelatinilytica</name>
    <dbReference type="NCBI Taxonomy" id="1255257"/>
    <lineage>
        <taxon>Bacteria</taxon>
        <taxon>Pseudomonadati</taxon>
        <taxon>Pseudomonadota</taxon>
        <taxon>Gammaproteobacteria</taxon>
        <taxon>Alteromonadales</taxon>
        <taxon>Ferrimonadaceae</taxon>
        <taxon>Ferrimonas</taxon>
    </lineage>
</organism>
<dbReference type="PANTHER" id="PTHR35602">
    <property type="entry name" value="ESTERASE YQIA-RELATED"/>
    <property type="match status" value="1"/>
</dbReference>
<dbReference type="InterPro" id="IPR008886">
    <property type="entry name" value="UPF0227/Esterase_YqiA"/>
</dbReference>
<sequence>MLLYLHGFNSAPSSVKAQQVARYLARYHPEEPISIPHQATAPAAAMAQLLPIARSALEAGEPLRLMGSSLGGYLASYLVERLSEAHPCSDIRAVLVNPAVRPYELLSEVVGEQVNPYTGERYRVEPEHMEELKELDTPVIRRPEAYKVLLQSGDEVLDYRQAVQKYQCCELLLEPGGDHSFVGFEAHIPAALGFLGLKEPALERG</sequence>
<dbReference type="InterPro" id="IPR029058">
    <property type="entry name" value="AB_hydrolase_fold"/>
</dbReference>
<protein>
    <submittedName>
        <fullName evidence="1">Esterase</fullName>
    </submittedName>
</protein>
<dbReference type="EMBL" id="BAABLF010000013">
    <property type="protein sequence ID" value="GAA5192117.1"/>
    <property type="molecule type" value="Genomic_DNA"/>
</dbReference>
<comment type="caution">
    <text evidence="1">The sequence shown here is derived from an EMBL/GenBank/DDBJ whole genome shotgun (WGS) entry which is preliminary data.</text>
</comment>